<keyword evidence="8" id="KW-1185">Reference proteome</keyword>
<evidence type="ECO:0000256" key="3">
    <source>
        <dbReference type="ARBA" id="ARBA00022833"/>
    </source>
</evidence>
<reference evidence="7" key="1">
    <citation type="journal article" date="2022" name="Int. J. Mol. Sci.">
        <title>Draft Genome of Tanacetum Coccineum: Genomic Comparison of Closely Related Tanacetum-Family Plants.</title>
        <authorList>
            <person name="Yamashiro T."/>
            <person name="Shiraishi A."/>
            <person name="Nakayama K."/>
            <person name="Satake H."/>
        </authorList>
    </citation>
    <scope>NUCLEOTIDE SEQUENCE</scope>
</reference>
<keyword evidence="2 4" id="KW-0863">Zinc-finger</keyword>
<name>A0ABQ5IW12_9ASTR</name>
<evidence type="ECO:0000313" key="8">
    <source>
        <dbReference type="Proteomes" id="UP001151760"/>
    </source>
</evidence>
<feature type="compositionally biased region" description="Basic and acidic residues" evidence="5">
    <location>
        <begin position="633"/>
        <end position="647"/>
    </location>
</feature>
<dbReference type="PANTHER" id="PTHR47156">
    <property type="entry name" value="PROTEIN CBG20824"/>
    <property type="match status" value="1"/>
</dbReference>
<dbReference type="Pfam" id="PF13445">
    <property type="entry name" value="zf-RING_UBOX"/>
    <property type="match status" value="1"/>
</dbReference>
<comment type="caution">
    <text evidence="7">The sequence shown here is derived from an EMBL/GenBank/DDBJ whole genome shotgun (WGS) entry which is preliminary data.</text>
</comment>
<gene>
    <name evidence="7" type="ORF">Tco_1114677</name>
</gene>
<dbReference type="InterPro" id="IPR017907">
    <property type="entry name" value="Znf_RING_CS"/>
</dbReference>
<dbReference type="SUPFAM" id="SSF57850">
    <property type="entry name" value="RING/U-box"/>
    <property type="match status" value="1"/>
</dbReference>
<dbReference type="EMBL" id="BQNB010021238">
    <property type="protein sequence ID" value="GJU04339.1"/>
    <property type="molecule type" value="Genomic_DNA"/>
</dbReference>
<evidence type="ECO:0000256" key="5">
    <source>
        <dbReference type="SAM" id="MobiDB-lite"/>
    </source>
</evidence>
<organism evidence="7 8">
    <name type="scientific">Tanacetum coccineum</name>
    <dbReference type="NCBI Taxonomy" id="301880"/>
    <lineage>
        <taxon>Eukaryota</taxon>
        <taxon>Viridiplantae</taxon>
        <taxon>Streptophyta</taxon>
        <taxon>Embryophyta</taxon>
        <taxon>Tracheophyta</taxon>
        <taxon>Spermatophyta</taxon>
        <taxon>Magnoliopsida</taxon>
        <taxon>eudicotyledons</taxon>
        <taxon>Gunneridae</taxon>
        <taxon>Pentapetalae</taxon>
        <taxon>asterids</taxon>
        <taxon>campanulids</taxon>
        <taxon>Asterales</taxon>
        <taxon>Asteraceae</taxon>
        <taxon>Asteroideae</taxon>
        <taxon>Anthemideae</taxon>
        <taxon>Anthemidinae</taxon>
        <taxon>Tanacetum</taxon>
    </lineage>
</organism>
<dbReference type="InterPro" id="IPR013083">
    <property type="entry name" value="Znf_RING/FYVE/PHD"/>
</dbReference>
<evidence type="ECO:0000259" key="6">
    <source>
        <dbReference type="PROSITE" id="PS50089"/>
    </source>
</evidence>
<dbReference type="Gene3D" id="1.10.510.10">
    <property type="entry name" value="Transferase(Phosphotransferase) domain 1"/>
    <property type="match status" value="1"/>
</dbReference>
<dbReference type="Gene3D" id="3.30.40.10">
    <property type="entry name" value="Zinc/RING finger domain, C3HC4 (zinc finger)"/>
    <property type="match status" value="1"/>
</dbReference>
<evidence type="ECO:0000256" key="4">
    <source>
        <dbReference type="PROSITE-ProRule" id="PRU00175"/>
    </source>
</evidence>
<dbReference type="PROSITE" id="PS50089">
    <property type="entry name" value="ZF_RING_2"/>
    <property type="match status" value="1"/>
</dbReference>
<reference evidence="7" key="2">
    <citation type="submission" date="2022-01" db="EMBL/GenBank/DDBJ databases">
        <authorList>
            <person name="Yamashiro T."/>
            <person name="Shiraishi A."/>
            <person name="Satake H."/>
            <person name="Nakayama K."/>
        </authorList>
    </citation>
    <scope>NUCLEOTIDE SEQUENCE</scope>
</reference>
<protein>
    <submittedName>
        <fullName evidence="7">Zinc ion binding protein</fullName>
    </submittedName>
</protein>
<dbReference type="InterPro" id="IPR011009">
    <property type="entry name" value="Kinase-like_dom_sf"/>
</dbReference>
<evidence type="ECO:0000313" key="7">
    <source>
        <dbReference type="EMBL" id="GJU04339.1"/>
    </source>
</evidence>
<dbReference type="Proteomes" id="UP001151760">
    <property type="component" value="Unassembled WGS sequence"/>
</dbReference>
<keyword evidence="3" id="KW-0862">Zinc</keyword>
<accession>A0ABQ5IW12</accession>
<feature type="domain" description="RING-type" evidence="6">
    <location>
        <begin position="8"/>
        <end position="54"/>
    </location>
</feature>
<evidence type="ECO:0000256" key="1">
    <source>
        <dbReference type="ARBA" id="ARBA00022723"/>
    </source>
</evidence>
<dbReference type="InterPro" id="IPR001841">
    <property type="entry name" value="Znf_RING"/>
</dbReference>
<evidence type="ECO:0000256" key="2">
    <source>
        <dbReference type="ARBA" id="ARBA00022771"/>
    </source>
</evidence>
<feature type="region of interest" description="Disordered" evidence="5">
    <location>
        <begin position="587"/>
        <end position="649"/>
    </location>
</feature>
<sequence>MSMEEAECPVCLQVFTSSDSTIPRVLACGHSVCESCLVHLPKPIPNTLRCPVCTQLVPFPKHPRLLPKNIDLLRLISNQNPNPKPKPKPKPIHQFFPGLWSPDFYYNWKDFILSKHSFSKQGFAFFKIGLFKDYDDESWFHFGYVAKVMFVLYKTTSRVLDELHFILTSSLNQHRICKPYGLWFNEEDLCLYLVFQRMDCRLLDVSGYDLSSFGVIGMELCETISRLGDVGLVIGCTSLSCFGVDDFGHVFVDLYEVLMVGGRVQKMITEAVSFARNSDGKRLDMEFIDVFPSPEVITEFVKKQGVDLEFDKSTYEVGYNSDVWSLACVLLLFLVGKSFAEETHDFLSSYILTLINGNACDCEGLYVVWLGKVSVLLDTSLGSDHVLMKELLQKCLSLDPVARPHVNELWKCIRALIIKPKFDVTGSKEHKTINCSTCHCVLLGDLLWSPKKTNKVDKNDTRDNFKDKTLVVEGDVIEGLRKNSLTCTELKGHLDCISGLAIGDISGSPRYALPDPLRPFGIWGPSVCHIWYLRFPFLDGATIEQGDALSVRDPITQRTTDPLPVNQSLPEKTARLKEVEISDPKITKRRKVSAVRAEEEDSTEEASSASPLRTMAPNPSFLLKDVDDAGTAESREDEHVSVPRHDSANTSIHNFAADHDESFDESGGHGLTMTETVETHHADETRLTETPVPAPNLEKTVVQDLVPVVRSNLAGIFEELLTHLAPPAVREEMNAYDNNTAMERAWFSIARGAMAQSDALLRYQVRGERPLRGKSVNAERRKMIRAVNAAQASPLGIGS</sequence>
<dbReference type="SUPFAM" id="SSF56112">
    <property type="entry name" value="Protein kinase-like (PK-like)"/>
    <property type="match status" value="1"/>
</dbReference>
<keyword evidence="1" id="KW-0479">Metal-binding</keyword>
<dbReference type="PROSITE" id="PS00518">
    <property type="entry name" value="ZF_RING_1"/>
    <property type="match status" value="1"/>
</dbReference>
<dbReference type="PANTHER" id="PTHR47156:SF10">
    <property type="entry name" value="E3 UBIQUITIN-PROTEIN LIGASE TRIM-21-RELATED"/>
    <property type="match status" value="1"/>
</dbReference>
<dbReference type="InterPro" id="IPR027370">
    <property type="entry name" value="Znf-RING_euk"/>
</dbReference>
<dbReference type="SMART" id="SM00184">
    <property type="entry name" value="RING"/>
    <property type="match status" value="1"/>
</dbReference>
<dbReference type="InterPro" id="IPR052667">
    <property type="entry name" value="E3_ubiquitin-ligase_RING"/>
</dbReference>
<proteinExistence type="predicted"/>